<dbReference type="SUPFAM" id="SSF58104">
    <property type="entry name" value="Methyl-accepting chemotaxis protein (MCP) signaling domain"/>
    <property type="match status" value="1"/>
</dbReference>
<sequence length="228" mass="23180">MKIKGALLGVVAAATEELSHSFKEIARQTQTASKVIGTATSEAEGANAKFQELAQVADKVGGIIEMIQDITNQTSLLALNATIEAAPAGEAGKGFAVVASEVKTLATQTAKATEEISTQIQAIQSSTSESVESIAAITKIVTELETVSNEISTSVTEQKAATNEIAQSVGAASQSTQSVSENVSAVRDAAGETGIAADRVLNTSRGLSTDAETLDGAVSRILAGGRSA</sequence>
<evidence type="ECO:0000256" key="4">
    <source>
        <dbReference type="PROSITE-ProRule" id="PRU00284"/>
    </source>
</evidence>
<evidence type="ECO:0000259" key="5">
    <source>
        <dbReference type="PROSITE" id="PS50111"/>
    </source>
</evidence>
<evidence type="ECO:0008006" key="9">
    <source>
        <dbReference type="Google" id="ProtNLM"/>
    </source>
</evidence>
<keyword evidence="2" id="KW-1003">Cell membrane</keyword>
<feature type="domain" description="T-SNARE coiled-coil homology" evidence="6">
    <location>
        <begin position="124"/>
        <end position="186"/>
    </location>
</feature>
<keyword evidence="2" id="KW-0997">Cell inner membrane</keyword>
<gene>
    <name evidence="7" type="ORF">EVOR1521_LOCUS2940</name>
</gene>
<dbReference type="PROSITE" id="PS50192">
    <property type="entry name" value="T_SNARE"/>
    <property type="match status" value="1"/>
</dbReference>
<protein>
    <recommendedName>
        <fullName evidence="9">Methyl-accepting transducer domain-containing protein</fullName>
    </recommendedName>
</protein>
<evidence type="ECO:0000256" key="2">
    <source>
        <dbReference type="ARBA" id="ARBA00022519"/>
    </source>
</evidence>
<dbReference type="InterPro" id="IPR000727">
    <property type="entry name" value="T_SNARE_dom"/>
</dbReference>
<dbReference type="PANTHER" id="PTHR32089:SF112">
    <property type="entry name" value="LYSOZYME-LIKE PROTEIN-RELATED"/>
    <property type="match status" value="1"/>
</dbReference>
<dbReference type="EMBL" id="CAUJNA010000168">
    <property type="protein sequence ID" value="CAJ1372980.1"/>
    <property type="molecule type" value="Genomic_DNA"/>
</dbReference>
<organism evidence="7 8">
    <name type="scientific">Effrenium voratum</name>
    <dbReference type="NCBI Taxonomy" id="2562239"/>
    <lineage>
        <taxon>Eukaryota</taxon>
        <taxon>Sar</taxon>
        <taxon>Alveolata</taxon>
        <taxon>Dinophyceae</taxon>
        <taxon>Suessiales</taxon>
        <taxon>Symbiodiniaceae</taxon>
        <taxon>Effrenium</taxon>
    </lineage>
</organism>
<feature type="domain" description="Methyl-accepting transducer" evidence="5">
    <location>
        <begin position="1"/>
        <end position="197"/>
    </location>
</feature>
<proteinExistence type="predicted"/>
<dbReference type="Gene3D" id="1.10.287.950">
    <property type="entry name" value="Methyl-accepting chemotaxis protein"/>
    <property type="match status" value="1"/>
</dbReference>
<keyword evidence="2" id="KW-0472">Membrane</keyword>
<dbReference type="InterPro" id="IPR004089">
    <property type="entry name" value="MCPsignal_dom"/>
</dbReference>
<evidence type="ECO:0000259" key="6">
    <source>
        <dbReference type="PROSITE" id="PS50192"/>
    </source>
</evidence>
<evidence type="ECO:0000313" key="8">
    <source>
        <dbReference type="Proteomes" id="UP001178507"/>
    </source>
</evidence>
<name>A0AA36HPK3_9DINO</name>
<dbReference type="GO" id="GO:0007165">
    <property type="term" value="P:signal transduction"/>
    <property type="evidence" value="ECO:0007669"/>
    <property type="project" value="UniProtKB-KW"/>
</dbReference>
<dbReference type="PROSITE" id="PS50111">
    <property type="entry name" value="CHEMOTAXIS_TRANSDUC_2"/>
    <property type="match status" value="1"/>
</dbReference>
<evidence type="ECO:0000256" key="3">
    <source>
        <dbReference type="ARBA" id="ARBA00023224"/>
    </source>
</evidence>
<evidence type="ECO:0000256" key="1">
    <source>
        <dbReference type="ARBA" id="ARBA00004429"/>
    </source>
</evidence>
<dbReference type="Proteomes" id="UP001178507">
    <property type="component" value="Unassembled WGS sequence"/>
</dbReference>
<evidence type="ECO:0000313" key="7">
    <source>
        <dbReference type="EMBL" id="CAJ1372980.1"/>
    </source>
</evidence>
<dbReference type="PANTHER" id="PTHR32089">
    <property type="entry name" value="METHYL-ACCEPTING CHEMOTAXIS PROTEIN MCPB"/>
    <property type="match status" value="1"/>
</dbReference>
<comment type="caution">
    <text evidence="7">The sequence shown here is derived from an EMBL/GenBank/DDBJ whole genome shotgun (WGS) entry which is preliminary data.</text>
</comment>
<comment type="subcellular location">
    <subcellularLocation>
        <location evidence="1">Cell inner membrane</location>
        <topology evidence="1">Multi-pass membrane protein</topology>
    </subcellularLocation>
</comment>
<dbReference type="SMART" id="SM00283">
    <property type="entry name" value="MA"/>
    <property type="match status" value="1"/>
</dbReference>
<accession>A0AA36HPK3</accession>
<keyword evidence="3 4" id="KW-0807">Transducer</keyword>
<dbReference type="Pfam" id="PF00015">
    <property type="entry name" value="MCPsignal"/>
    <property type="match status" value="1"/>
</dbReference>
<dbReference type="GO" id="GO:0005886">
    <property type="term" value="C:plasma membrane"/>
    <property type="evidence" value="ECO:0007669"/>
    <property type="project" value="UniProtKB-SubCell"/>
</dbReference>
<keyword evidence="8" id="KW-1185">Reference proteome</keyword>
<dbReference type="AlphaFoldDB" id="A0AA36HPK3"/>
<reference evidence="7" key="1">
    <citation type="submission" date="2023-08" db="EMBL/GenBank/DDBJ databases">
        <authorList>
            <person name="Chen Y."/>
            <person name="Shah S."/>
            <person name="Dougan E. K."/>
            <person name="Thang M."/>
            <person name="Chan C."/>
        </authorList>
    </citation>
    <scope>NUCLEOTIDE SEQUENCE</scope>
</reference>